<dbReference type="Pfam" id="PF00108">
    <property type="entry name" value="Thiolase_N"/>
    <property type="match status" value="1"/>
</dbReference>
<dbReference type="InterPro" id="IPR055140">
    <property type="entry name" value="Thiolase_C_2"/>
</dbReference>
<name>A0A6J7IA50_9ZZZZ</name>
<dbReference type="InterPro" id="IPR016039">
    <property type="entry name" value="Thiolase-like"/>
</dbReference>
<gene>
    <name evidence="3" type="ORF">UFOPK3772_00050</name>
</gene>
<reference evidence="3" key="1">
    <citation type="submission" date="2020-05" db="EMBL/GenBank/DDBJ databases">
        <authorList>
            <person name="Chiriac C."/>
            <person name="Salcher M."/>
            <person name="Ghai R."/>
            <person name="Kavagutti S V."/>
        </authorList>
    </citation>
    <scope>NUCLEOTIDE SEQUENCE</scope>
</reference>
<dbReference type="Gene3D" id="3.40.47.10">
    <property type="match status" value="1"/>
</dbReference>
<dbReference type="GO" id="GO:0016747">
    <property type="term" value="F:acyltransferase activity, transferring groups other than amino-acyl groups"/>
    <property type="evidence" value="ECO:0007669"/>
    <property type="project" value="InterPro"/>
</dbReference>
<dbReference type="InterPro" id="IPR020616">
    <property type="entry name" value="Thiolase_N"/>
</dbReference>
<dbReference type="SUPFAM" id="SSF53901">
    <property type="entry name" value="Thiolase-like"/>
    <property type="match status" value="2"/>
</dbReference>
<dbReference type="PANTHER" id="PTHR42870">
    <property type="entry name" value="ACETYL-COA C-ACETYLTRANSFERASE"/>
    <property type="match status" value="1"/>
</dbReference>
<sequence>MTQIAIVGTGQTVHSRRRLDVSQAGLAREAVTEALLDAGLGMDDIDAVVVASGPAMFGSVNQPEKWLVDALGARYKPVVRVTSGGGTGLAGALQAMNQIKAGLARRVLVVAYDKLSEGALQASISTLYDPFWGREFAVGIMGFSAAYWRARMDKLGHTEEAAAMVSVKNRKNAMLNPKAHVKKEVTVEEVLASKPLCWPIKLLDVPPISDGACAVILAAEDDAAAITDRPAWIRGMAYYSEADNGPNRSMLQSVPLKVAAARVYQNAGVTNPRRQFDVAELQEPYTCFELSYYEGLGLCPEGGAAELIASGATEMSGDIPVNPSGGCMGANPIGATALIRLAEAAMQVTGKAGAHQIGGAELALVQAGGGWANLRGVAVVGATKD</sequence>
<protein>
    <submittedName>
        <fullName evidence="3">Unannotated protein</fullName>
    </submittedName>
</protein>
<dbReference type="InterPro" id="IPR002155">
    <property type="entry name" value="Thiolase"/>
</dbReference>
<organism evidence="3">
    <name type="scientific">freshwater metagenome</name>
    <dbReference type="NCBI Taxonomy" id="449393"/>
    <lineage>
        <taxon>unclassified sequences</taxon>
        <taxon>metagenomes</taxon>
        <taxon>ecological metagenomes</taxon>
    </lineage>
</organism>
<evidence type="ECO:0000313" key="3">
    <source>
        <dbReference type="EMBL" id="CAB4927560.1"/>
    </source>
</evidence>
<proteinExistence type="predicted"/>
<feature type="domain" description="Thiolase C-terminal" evidence="2">
    <location>
        <begin position="251"/>
        <end position="381"/>
    </location>
</feature>
<dbReference type="Pfam" id="PF22691">
    <property type="entry name" value="Thiolase_C_1"/>
    <property type="match status" value="1"/>
</dbReference>
<dbReference type="PIRSF" id="PIRSF000429">
    <property type="entry name" value="Ac-CoA_Ac_transf"/>
    <property type="match status" value="1"/>
</dbReference>
<evidence type="ECO:0000259" key="1">
    <source>
        <dbReference type="Pfam" id="PF00108"/>
    </source>
</evidence>
<evidence type="ECO:0000259" key="2">
    <source>
        <dbReference type="Pfam" id="PF22691"/>
    </source>
</evidence>
<feature type="domain" description="Thiolase N-terminal" evidence="1">
    <location>
        <begin position="5"/>
        <end position="217"/>
    </location>
</feature>
<dbReference type="EMBL" id="CAFBNE010000001">
    <property type="protein sequence ID" value="CAB4927560.1"/>
    <property type="molecule type" value="Genomic_DNA"/>
</dbReference>
<accession>A0A6J7IA50</accession>
<dbReference type="CDD" id="cd00829">
    <property type="entry name" value="SCP-x_thiolase"/>
    <property type="match status" value="1"/>
</dbReference>
<dbReference type="AlphaFoldDB" id="A0A6J7IA50"/>
<dbReference type="PANTHER" id="PTHR42870:SF1">
    <property type="entry name" value="NON-SPECIFIC LIPID-TRANSFER PROTEIN-LIKE 2"/>
    <property type="match status" value="1"/>
</dbReference>